<organism evidence="1 2">
    <name type="scientific">Coprobacillus cateniformis</name>
    <dbReference type="NCBI Taxonomy" id="100884"/>
    <lineage>
        <taxon>Bacteria</taxon>
        <taxon>Bacillati</taxon>
        <taxon>Bacillota</taxon>
        <taxon>Erysipelotrichia</taxon>
        <taxon>Erysipelotrichales</taxon>
        <taxon>Coprobacillaceae</taxon>
        <taxon>Coprobacillus</taxon>
    </lineage>
</organism>
<sequence>MFESWARLKRTHVTFVVELISTKTLFLEIHNGAKTKYLGAKVFVGKYIISSPECCFASVEENCIDEEINWQKIIF</sequence>
<reference evidence="1 2" key="1">
    <citation type="submission" date="2010-12" db="EMBL/GenBank/DDBJ databases">
        <title>The Genome Sequence of Coprobacillus sp. strain 29_1.</title>
        <authorList>
            <consortium name="The Broad Institute Genome Sequencing Platform"/>
            <person name="Earl A."/>
            <person name="Ward D."/>
            <person name="Feldgarden M."/>
            <person name="Gevers D."/>
            <person name="Daigneault M."/>
            <person name="Sibley C.D."/>
            <person name="White A."/>
            <person name="Strauss J."/>
            <person name="Allen-Vercoe E."/>
            <person name="Young S.K."/>
            <person name="Zeng Q."/>
            <person name="Gargeya S."/>
            <person name="Fitzgerald M."/>
            <person name="Haas B."/>
            <person name="Abouelleil A."/>
            <person name="Alvarado L."/>
            <person name="Arachchi H.M."/>
            <person name="Berlin A."/>
            <person name="Brown A."/>
            <person name="Chapman S.B."/>
            <person name="Chen Z."/>
            <person name="Dunbar C."/>
            <person name="Freedman E."/>
            <person name="Gearin G."/>
            <person name="Gellesch M."/>
            <person name="Goldberg J."/>
            <person name="Griggs A."/>
            <person name="Gujja S."/>
            <person name="Heilman E."/>
            <person name="Heiman D."/>
            <person name="Howarth C."/>
            <person name="Larson L."/>
            <person name="Lui A."/>
            <person name="MacDonald P.J.P."/>
            <person name="Mehta T."/>
            <person name="Montmayeur A."/>
            <person name="Murphy C."/>
            <person name="Neiman D."/>
            <person name="Pearson M."/>
            <person name="Priest M."/>
            <person name="Roberts A."/>
            <person name="Saif S."/>
            <person name="Shea T."/>
            <person name="Shenoy N."/>
            <person name="Sisk P."/>
            <person name="Stolte C."/>
            <person name="Sykes S."/>
            <person name="White J."/>
            <person name="Yandava C."/>
            <person name="Nusbaum C."/>
            <person name="Birren B."/>
        </authorList>
    </citation>
    <scope>NUCLEOTIDE SEQUENCE [LARGE SCALE GENOMIC DNA]</scope>
    <source>
        <strain evidence="1 2">29_1</strain>
    </source>
</reference>
<dbReference type="OrthoDB" id="6430685at2"/>
<name>E7G6H5_9FIRM</name>
<dbReference type="EMBL" id="ADKX01000005">
    <property type="protein sequence ID" value="EFW06363.1"/>
    <property type="molecule type" value="Genomic_DNA"/>
</dbReference>
<dbReference type="AlphaFoldDB" id="E7G6H5"/>
<dbReference type="RefSeq" id="WP_008787491.1">
    <property type="nucleotide sequence ID" value="NZ_AKCB01000001.1"/>
</dbReference>
<comment type="caution">
    <text evidence="1">The sequence shown here is derived from an EMBL/GenBank/DDBJ whole genome shotgun (WGS) entry which is preliminary data.</text>
</comment>
<dbReference type="HOGENOM" id="CLU_2664821_0_0_9"/>
<dbReference type="GeneID" id="78229226"/>
<evidence type="ECO:0000313" key="1">
    <source>
        <dbReference type="EMBL" id="EFW06363.1"/>
    </source>
</evidence>
<accession>E7G6H5</accession>
<dbReference type="eggNOG" id="COG0620">
    <property type="taxonomic scope" value="Bacteria"/>
</dbReference>
<gene>
    <name evidence="1" type="ORF">HMPREF9488_00363</name>
</gene>
<evidence type="ECO:0000313" key="2">
    <source>
        <dbReference type="Proteomes" id="UP000003157"/>
    </source>
</evidence>
<keyword evidence="2" id="KW-1185">Reference proteome</keyword>
<proteinExistence type="predicted"/>
<dbReference type="Proteomes" id="UP000003157">
    <property type="component" value="Unassembled WGS sequence"/>
</dbReference>
<protein>
    <submittedName>
        <fullName evidence="1">Uncharacterized protein</fullName>
    </submittedName>
</protein>